<gene>
    <name evidence="1" type="ORF">BDR25DRAFT_354528</name>
</gene>
<dbReference type="EMBL" id="MU003505">
    <property type="protein sequence ID" value="KAF2471283.1"/>
    <property type="molecule type" value="Genomic_DNA"/>
</dbReference>
<protein>
    <submittedName>
        <fullName evidence="1">Uncharacterized protein</fullName>
    </submittedName>
</protein>
<evidence type="ECO:0000313" key="1">
    <source>
        <dbReference type="EMBL" id="KAF2471283.1"/>
    </source>
</evidence>
<accession>A0ACB6QWA3</accession>
<comment type="caution">
    <text evidence="1">The sequence shown here is derived from an EMBL/GenBank/DDBJ whole genome shotgun (WGS) entry which is preliminary data.</text>
</comment>
<proteinExistence type="predicted"/>
<dbReference type="Proteomes" id="UP000799755">
    <property type="component" value="Unassembled WGS sequence"/>
</dbReference>
<name>A0ACB6QWA3_9PLEO</name>
<organism evidence="1 2">
    <name type="scientific">Lindgomyces ingoldianus</name>
    <dbReference type="NCBI Taxonomy" id="673940"/>
    <lineage>
        <taxon>Eukaryota</taxon>
        <taxon>Fungi</taxon>
        <taxon>Dikarya</taxon>
        <taxon>Ascomycota</taxon>
        <taxon>Pezizomycotina</taxon>
        <taxon>Dothideomycetes</taxon>
        <taxon>Pleosporomycetidae</taxon>
        <taxon>Pleosporales</taxon>
        <taxon>Lindgomycetaceae</taxon>
        <taxon>Lindgomyces</taxon>
    </lineage>
</organism>
<reference evidence="1" key="1">
    <citation type="journal article" date="2020" name="Stud. Mycol.">
        <title>101 Dothideomycetes genomes: a test case for predicting lifestyles and emergence of pathogens.</title>
        <authorList>
            <person name="Haridas S."/>
            <person name="Albert R."/>
            <person name="Binder M."/>
            <person name="Bloem J."/>
            <person name="Labutti K."/>
            <person name="Salamov A."/>
            <person name="Andreopoulos B."/>
            <person name="Baker S."/>
            <person name="Barry K."/>
            <person name="Bills G."/>
            <person name="Bluhm B."/>
            <person name="Cannon C."/>
            <person name="Castanera R."/>
            <person name="Culley D."/>
            <person name="Daum C."/>
            <person name="Ezra D."/>
            <person name="Gonzalez J."/>
            <person name="Henrissat B."/>
            <person name="Kuo A."/>
            <person name="Liang C."/>
            <person name="Lipzen A."/>
            <person name="Lutzoni F."/>
            <person name="Magnuson J."/>
            <person name="Mondo S."/>
            <person name="Nolan M."/>
            <person name="Ohm R."/>
            <person name="Pangilinan J."/>
            <person name="Park H.-J."/>
            <person name="Ramirez L."/>
            <person name="Alfaro M."/>
            <person name="Sun H."/>
            <person name="Tritt A."/>
            <person name="Yoshinaga Y."/>
            <person name="Zwiers L.-H."/>
            <person name="Turgeon B."/>
            <person name="Goodwin S."/>
            <person name="Spatafora J."/>
            <person name="Crous P."/>
            <person name="Grigoriev I."/>
        </authorList>
    </citation>
    <scope>NUCLEOTIDE SEQUENCE</scope>
    <source>
        <strain evidence="1">ATCC 200398</strain>
    </source>
</reference>
<keyword evidence="2" id="KW-1185">Reference proteome</keyword>
<sequence>MYWQRRQPDASAQHDLDVEDLILMHETDLNFSFANSETTHTCTKSGKLQAVMEDENHVNQYDDGTLF</sequence>
<evidence type="ECO:0000313" key="2">
    <source>
        <dbReference type="Proteomes" id="UP000799755"/>
    </source>
</evidence>